<evidence type="ECO:0000313" key="2">
    <source>
        <dbReference type="EMBL" id="QHS96291.1"/>
    </source>
</evidence>
<evidence type="ECO:0000256" key="1">
    <source>
        <dbReference type="SAM" id="MobiDB-lite"/>
    </source>
</evidence>
<dbReference type="AlphaFoldDB" id="A0A6C0BWX6"/>
<organism evidence="2">
    <name type="scientific">viral metagenome</name>
    <dbReference type="NCBI Taxonomy" id="1070528"/>
    <lineage>
        <taxon>unclassified sequences</taxon>
        <taxon>metagenomes</taxon>
        <taxon>organismal metagenomes</taxon>
    </lineage>
</organism>
<proteinExistence type="predicted"/>
<reference evidence="2" key="1">
    <citation type="journal article" date="2020" name="Nature">
        <title>Giant virus diversity and host interactions through global metagenomics.</title>
        <authorList>
            <person name="Schulz F."/>
            <person name="Roux S."/>
            <person name="Paez-Espino D."/>
            <person name="Jungbluth S."/>
            <person name="Walsh D.A."/>
            <person name="Denef V.J."/>
            <person name="McMahon K.D."/>
            <person name="Konstantinidis K.T."/>
            <person name="Eloe-Fadrosh E.A."/>
            <person name="Kyrpides N.C."/>
            <person name="Woyke T."/>
        </authorList>
    </citation>
    <scope>NUCLEOTIDE SEQUENCE</scope>
    <source>
        <strain evidence="2">GVMAG-M-3300020166-18</strain>
    </source>
</reference>
<protein>
    <submittedName>
        <fullName evidence="2">Uncharacterized protein</fullName>
    </submittedName>
</protein>
<feature type="compositionally biased region" description="Basic and acidic residues" evidence="1">
    <location>
        <begin position="77"/>
        <end position="90"/>
    </location>
</feature>
<accession>A0A6C0BWX6</accession>
<sequence length="158" mass="19028">MAVKRRTRRIRAMRKRSMRKRSMRKRSMRKRSMHKRSMRKRSMRKRAMRKRAMCKRSMHKRSMRGGSLRKRPNVRLKSTDDYAREREAKRNSTRALLVRAQAVAKNIKGQRDNLSREGRGRDLGPFETQCHQAKCDQYETINNKVDELIDMVLQLRDP</sequence>
<feature type="region of interest" description="Disordered" evidence="1">
    <location>
        <begin position="1"/>
        <end position="91"/>
    </location>
</feature>
<dbReference type="EMBL" id="MN739271">
    <property type="protein sequence ID" value="QHS96291.1"/>
    <property type="molecule type" value="Genomic_DNA"/>
</dbReference>
<feature type="compositionally biased region" description="Basic residues" evidence="1">
    <location>
        <begin position="1"/>
        <end position="74"/>
    </location>
</feature>
<name>A0A6C0BWX6_9ZZZZ</name>